<keyword evidence="3" id="KW-1185">Reference proteome</keyword>
<comment type="caution">
    <text evidence="2">The sequence shown here is derived from an EMBL/GenBank/DDBJ whole genome shotgun (WGS) entry which is preliminary data.</text>
</comment>
<evidence type="ECO:0000313" key="2">
    <source>
        <dbReference type="EMBL" id="GBN34189.1"/>
    </source>
</evidence>
<feature type="region of interest" description="Disordered" evidence="1">
    <location>
        <begin position="63"/>
        <end position="85"/>
    </location>
</feature>
<reference evidence="2 3" key="1">
    <citation type="journal article" date="2019" name="Sci. Rep.">
        <title>Orb-weaving spider Araneus ventricosus genome elucidates the spidroin gene catalogue.</title>
        <authorList>
            <person name="Kono N."/>
            <person name="Nakamura H."/>
            <person name="Ohtoshi R."/>
            <person name="Moran D.A.P."/>
            <person name="Shinohara A."/>
            <person name="Yoshida Y."/>
            <person name="Fujiwara M."/>
            <person name="Mori M."/>
            <person name="Tomita M."/>
            <person name="Arakawa K."/>
        </authorList>
    </citation>
    <scope>NUCLEOTIDE SEQUENCE [LARGE SCALE GENOMIC DNA]</scope>
</reference>
<sequence length="85" mass="9777">MKHHEDYFVTYLVILNRSQMTRTTPGLATPLLTSAPQQREGVWHPTYDLKCNRPNTRRILVESGFKPGALKSQSQDFTTRPPRPP</sequence>
<dbReference type="EMBL" id="BGPR01008492">
    <property type="protein sequence ID" value="GBN34189.1"/>
    <property type="molecule type" value="Genomic_DNA"/>
</dbReference>
<dbReference type="Proteomes" id="UP000499080">
    <property type="component" value="Unassembled WGS sequence"/>
</dbReference>
<protein>
    <submittedName>
        <fullName evidence="2">Uncharacterized protein</fullName>
    </submittedName>
</protein>
<proteinExistence type="predicted"/>
<evidence type="ECO:0000256" key="1">
    <source>
        <dbReference type="SAM" id="MobiDB-lite"/>
    </source>
</evidence>
<accession>A0A4Y2N685</accession>
<dbReference type="AlphaFoldDB" id="A0A4Y2N685"/>
<evidence type="ECO:0000313" key="3">
    <source>
        <dbReference type="Proteomes" id="UP000499080"/>
    </source>
</evidence>
<name>A0A4Y2N685_ARAVE</name>
<organism evidence="2 3">
    <name type="scientific">Araneus ventricosus</name>
    <name type="common">Orbweaver spider</name>
    <name type="synonym">Epeira ventricosa</name>
    <dbReference type="NCBI Taxonomy" id="182803"/>
    <lineage>
        <taxon>Eukaryota</taxon>
        <taxon>Metazoa</taxon>
        <taxon>Ecdysozoa</taxon>
        <taxon>Arthropoda</taxon>
        <taxon>Chelicerata</taxon>
        <taxon>Arachnida</taxon>
        <taxon>Araneae</taxon>
        <taxon>Araneomorphae</taxon>
        <taxon>Entelegynae</taxon>
        <taxon>Araneoidea</taxon>
        <taxon>Araneidae</taxon>
        <taxon>Araneus</taxon>
    </lineage>
</organism>
<gene>
    <name evidence="2" type="ORF">AVEN_138976_1</name>
</gene>